<protein>
    <submittedName>
        <fullName evidence="1">Uncharacterized protein</fullName>
    </submittedName>
</protein>
<reference evidence="1 2" key="1">
    <citation type="submission" date="2020-10" db="EMBL/GenBank/DDBJ databases">
        <title>Novel bacteriophages targeting Providencia spp. as potential agents for phage therapy.</title>
        <authorList>
            <person name="Rakov C."/>
            <person name="Alkalay-Oren S."/>
            <person name="Coppenhagen-Glazer S."/>
            <person name="Hazan R."/>
        </authorList>
    </citation>
    <scope>NUCLEOTIDE SEQUENCE [LARGE SCALE GENOMIC DNA]</scope>
</reference>
<name>A0A873WL81_9CAUD</name>
<proteinExistence type="predicted"/>
<dbReference type="KEGG" id="vg:65132528"/>
<organism evidence="1 2">
    <name type="scientific">Providencia phage PSTCR5</name>
    <dbReference type="NCBI Taxonomy" id="2783547"/>
    <lineage>
        <taxon>Viruses</taxon>
        <taxon>Duplodnaviria</taxon>
        <taxon>Heunggongvirae</taxon>
        <taxon>Uroviricota</taxon>
        <taxon>Caudoviricetes</taxon>
        <taxon>Demerecviridae</taxon>
        <taxon>Priunavirus</taxon>
        <taxon>Priunavirus PSTCR5</taxon>
    </lineage>
</organism>
<evidence type="ECO:0000313" key="2">
    <source>
        <dbReference type="Proteomes" id="UP000663042"/>
    </source>
</evidence>
<dbReference type="EMBL" id="MW057857">
    <property type="protein sequence ID" value="QPB12181.1"/>
    <property type="molecule type" value="Genomic_DNA"/>
</dbReference>
<sequence length="97" mass="11132">MDSIVLIPHKIYIKEFEGRPGVYNLFVESVKMPFESVTPSMWLLKQFKDNLPFSFHQSKEIEGANIKIEMSVPLSTKSAEAVMTSFKEIDDIPETIH</sequence>
<dbReference type="RefSeq" id="YP_010113968.1">
    <property type="nucleotide sequence ID" value="NC_055910.1"/>
</dbReference>
<dbReference type="GeneID" id="65132528"/>
<dbReference type="Proteomes" id="UP000663042">
    <property type="component" value="Segment"/>
</dbReference>
<accession>A0A873WL81</accession>
<evidence type="ECO:0000313" key="1">
    <source>
        <dbReference type="EMBL" id="QPB12181.1"/>
    </source>
</evidence>
<keyword evidence="2" id="KW-1185">Reference proteome</keyword>